<protein>
    <submittedName>
        <fullName evidence="2">Uncharacterized protein</fullName>
    </submittedName>
</protein>
<dbReference type="EMBL" id="JARBJD010000045">
    <property type="protein sequence ID" value="KAK2957603.1"/>
    <property type="molecule type" value="Genomic_DNA"/>
</dbReference>
<organism evidence="2 3">
    <name type="scientific">Blattamonas nauphoetae</name>
    <dbReference type="NCBI Taxonomy" id="2049346"/>
    <lineage>
        <taxon>Eukaryota</taxon>
        <taxon>Metamonada</taxon>
        <taxon>Preaxostyla</taxon>
        <taxon>Oxymonadida</taxon>
        <taxon>Blattamonas</taxon>
    </lineage>
</organism>
<evidence type="ECO:0000256" key="1">
    <source>
        <dbReference type="SAM" id="Phobius"/>
    </source>
</evidence>
<keyword evidence="1" id="KW-0812">Transmembrane</keyword>
<proteinExistence type="predicted"/>
<comment type="caution">
    <text evidence="2">The sequence shown here is derived from an EMBL/GenBank/DDBJ whole genome shotgun (WGS) entry which is preliminary data.</text>
</comment>
<accession>A0ABQ9Y1I1</accession>
<gene>
    <name evidence="2" type="ORF">BLNAU_7502</name>
</gene>
<sequence>MLVVLTLPKWKKKARKNRRASCHSNLVEEEREERNGLSLNVVCILEPVVSVIFFTVSLVVCFVIFAKNIGIIDEILRFSLVQVSSASNLINTKIWHSFFSDLIVADPDIIAHCWYLDDAEINSERINSKKDFADINSKSIRSESNLDEFISDDDKSIAVSVKSWREICSSAVPESCRESPVDTPTHFKQNEVELGVSTRETDVMSVEDMKLNICEILHHQSRSMVATLSFSFVATPSLSLCSRQSSESLFVALADDTATDDGLSPHSSPKPTPTPLAGMTRLLLTDLSRQNTHGQGGVKTDRQNTDTSNLVACHTVSDVITILVGHTSHRRLRSLHVSVLTGDCKDSWRYWSPCRVNS</sequence>
<dbReference type="Proteomes" id="UP001281761">
    <property type="component" value="Unassembled WGS sequence"/>
</dbReference>
<name>A0ABQ9Y1I1_9EUKA</name>
<reference evidence="2 3" key="1">
    <citation type="journal article" date="2022" name="bioRxiv">
        <title>Genomics of Preaxostyla Flagellates Illuminates Evolutionary Transitions and the Path Towards Mitochondrial Loss.</title>
        <authorList>
            <person name="Novak L.V.F."/>
            <person name="Treitli S.C."/>
            <person name="Pyrih J."/>
            <person name="Halakuc P."/>
            <person name="Pipaliya S.V."/>
            <person name="Vacek V."/>
            <person name="Brzon O."/>
            <person name="Soukal P."/>
            <person name="Eme L."/>
            <person name="Dacks J.B."/>
            <person name="Karnkowska A."/>
            <person name="Elias M."/>
            <person name="Hampl V."/>
        </authorList>
    </citation>
    <scope>NUCLEOTIDE SEQUENCE [LARGE SCALE GENOMIC DNA]</scope>
    <source>
        <strain evidence="2">NAU3</strain>
        <tissue evidence="2">Gut</tissue>
    </source>
</reference>
<keyword evidence="1" id="KW-1133">Transmembrane helix</keyword>
<feature type="transmembrane region" description="Helical" evidence="1">
    <location>
        <begin position="44"/>
        <end position="66"/>
    </location>
</feature>
<keyword evidence="1" id="KW-0472">Membrane</keyword>
<evidence type="ECO:0000313" key="2">
    <source>
        <dbReference type="EMBL" id="KAK2957603.1"/>
    </source>
</evidence>
<evidence type="ECO:0000313" key="3">
    <source>
        <dbReference type="Proteomes" id="UP001281761"/>
    </source>
</evidence>
<keyword evidence="3" id="KW-1185">Reference proteome</keyword>